<proteinExistence type="predicted"/>
<dbReference type="PANTHER" id="PTHR43096:SF48">
    <property type="entry name" value="CHAPERONE PROTEIN DNAJ"/>
    <property type="match status" value="1"/>
</dbReference>
<name>A0A382ICE9_9ZZZZ</name>
<accession>A0A382ICE9</accession>
<dbReference type="InterPro" id="IPR018253">
    <property type="entry name" value="DnaJ_domain_CS"/>
</dbReference>
<reference evidence="3" key="1">
    <citation type="submission" date="2018-05" db="EMBL/GenBank/DDBJ databases">
        <authorList>
            <person name="Lanie J.A."/>
            <person name="Ng W.-L."/>
            <person name="Kazmierczak K.M."/>
            <person name="Andrzejewski T.M."/>
            <person name="Davidsen T.M."/>
            <person name="Wayne K.J."/>
            <person name="Tettelin H."/>
            <person name="Glass J.I."/>
            <person name="Rusch D."/>
            <person name="Podicherti R."/>
            <person name="Tsui H.-C.T."/>
            <person name="Winkler M.E."/>
        </authorList>
    </citation>
    <scope>NUCLEOTIDE SEQUENCE</scope>
</reference>
<dbReference type="SMART" id="SM00271">
    <property type="entry name" value="DnaJ"/>
    <property type="match status" value="1"/>
</dbReference>
<protein>
    <recommendedName>
        <fullName evidence="2">J domain-containing protein</fullName>
    </recommendedName>
</protein>
<dbReference type="PROSITE" id="PS00636">
    <property type="entry name" value="DNAJ_1"/>
    <property type="match status" value="1"/>
</dbReference>
<organism evidence="3">
    <name type="scientific">marine metagenome</name>
    <dbReference type="NCBI Taxonomy" id="408172"/>
    <lineage>
        <taxon>unclassified sequences</taxon>
        <taxon>metagenomes</taxon>
        <taxon>ecological metagenomes</taxon>
    </lineage>
</organism>
<dbReference type="PROSITE" id="PS50076">
    <property type="entry name" value="DNAJ_2"/>
    <property type="match status" value="1"/>
</dbReference>
<dbReference type="CDD" id="cd06257">
    <property type="entry name" value="DnaJ"/>
    <property type="match status" value="1"/>
</dbReference>
<dbReference type="PRINTS" id="PR00625">
    <property type="entry name" value="JDOMAIN"/>
</dbReference>
<dbReference type="SUPFAM" id="SSF46565">
    <property type="entry name" value="Chaperone J-domain"/>
    <property type="match status" value="1"/>
</dbReference>
<evidence type="ECO:0000313" key="3">
    <source>
        <dbReference type="EMBL" id="SVB96927.1"/>
    </source>
</evidence>
<gene>
    <name evidence="3" type="ORF">METZ01_LOCUS249781</name>
</gene>
<feature type="non-terminal residue" evidence="3">
    <location>
        <position position="143"/>
    </location>
</feature>
<sequence>MAKRDYYEVLGADQGATQENLKKSFRRLAMKYHPDRNSGDPKAEQKFKEAKEAYDVLSDARKRAAYDQFGHAGVDATAGAGGTGFGSSDGFSEIFGDVFGDIFGGSRRSQTSVYRGADLRYDLQLELEQAVLGDSTNITFTAQ</sequence>
<dbReference type="AlphaFoldDB" id="A0A382ICE9"/>
<dbReference type="Pfam" id="PF00226">
    <property type="entry name" value="DnaJ"/>
    <property type="match status" value="1"/>
</dbReference>
<dbReference type="GO" id="GO:0051082">
    <property type="term" value="F:unfolded protein binding"/>
    <property type="evidence" value="ECO:0007669"/>
    <property type="project" value="TreeGrafter"/>
</dbReference>
<dbReference type="InterPro" id="IPR001623">
    <property type="entry name" value="DnaJ_domain"/>
</dbReference>
<dbReference type="InterPro" id="IPR036869">
    <property type="entry name" value="J_dom_sf"/>
</dbReference>
<dbReference type="GO" id="GO:0005737">
    <property type="term" value="C:cytoplasm"/>
    <property type="evidence" value="ECO:0007669"/>
    <property type="project" value="TreeGrafter"/>
</dbReference>
<feature type="domain" description="J" evidence="2">
    <location>
        <begin position="5"/>
        <end position="70"/>
    </location>
</feature>
<dbReference type="Gene3D" id="1.10.287.110">
    <property type="entry name" value="DnaJ domain"/>
    <property type="match status" value="1"/>
</dbReference>
<dbReference type="EMBL" id="UINC01066329">
    <property type="protein sequence ID" value="SVB96927.1"/>
    <property type="molecule type" value="Genomic_DNA"/>
</dbReference>
<dbReference type="FunFam" id="1.10.287.110:FF:000034">
    <property type="entry name" value="Chaperone protein DnaJ"/>
    <property type="match status" value="1"/>
</dbReference>
<dbReference type="GO" id="GO:0042026">
    <property type="term" value="P:protein refolding"/>
    <property type="evidence" value="ECO:0007669"/>
    <property type="project" value="TreeGrafter"/>
</dbReference>
<evidence type="ECO:0000256" key="1">
    <source>
        <dbReference type="ARBA" id="ARBA00023186"/>
    </source>
</evidence>
<evidence type="ECO:0000259" key="2">
    <source>
        <dbReference type="PROSITE" id="PS50076"/>
    </source>
</evidence>
<dbReference type="PANTHER" id="PTHR43096">
    <property type="entry name" value="DNAJ HOMOLOG 1, MITOCHONDRIAL-RELATED"/>
    <property type="match status" value="1"/>
</dbReference>
<keyword evidence="1" id="KW-0143">Chaperone</keyword>